<dbReference type="Gene3D" id="1.10.150.60">
    <property type="entry name" value="ARID DNA-binding domain"/>
    <property type="match status" value="1"/>
</dbReference>
<dbReference type="PANTHER" id="PTHR22970:SF14">
    <property type="entry name" value="AT-RICH INTERACTIVE DOMAIN-CONTAINING PROTEIN 2"/>
    <property type="match status" value="1"/>
</dbReference>
<dbReference type="PROSITE" id="PS51011">
    <property type="entry name" value="ARID"/>
    <property type="match status" value="1"/>
</dbReference>
<dbReference type="PROSITE" id="PS00028">
    <property type="entry name" value="ZINC_FINGER_C2H2_1"/>
    <property type="match status" value="1"/>
</dbReference>
<dbReference type="InterPro" id="IPR052406">
    <property type="entry name" value="Chromatin_Remodeling_Comp"/>
</dbReference>
<dbReference type="Pfam" id="PF01388">
    <property type="entry name" value="ARID"/>
    <property type="match status" value="1"/>
</dbReference>
<proteinExistence type="evidence at transcript level"/>
<evidence type="ECO:0000256" key="1">
    <source>
        <dbReference type="ARBA" id="ARBA00022853"/>
    </source>
</evidence>
<dbReference type="SUPFAM" id="SSF46774">
    <property type="entry name" value="ARID-like"/>
    <property type="match status" value="1"/>
</dbReference>
<protein>
    <submittedName>
        <fullName evidence="8">Putative transcriptional regulator</fullName>
    </submittedName>
</protein>
<evidence type="ECO:0000259" key="7">
    <source>
        <dbReference type="PROSITE" id="PS51526"/>
    </source>
</evidence>
<feature type="domain" description="RFX-type winged-helix" evidence="7">
    <location>
        <begin position="637"/>
        <end position="716"/>
    </location>
</feature>
<feature type="domain" description="ARID" evidence="6">
    <location>
        <begin position="13"/>
        <end position="105"/>
    </location>
</feature>
<feature type="region of interest" description="Disordered" evidence="5">
    <location>
        <begin position="858"/>
        <end position="904"/>
    </location>
</feature>
<keyword evidence="1" id="KW-0156">Chromatin regulator</keyword>
<keyword evidence="2" id="KW-0805">Transcription regulation</keyword>
<dbReference type="InterPro" id="IPR013087">
    <property type="entry name" value="Znf_C2H2_type"/>
</dbReference>
<evidence type="ECO:0000256" key="5">
    <source>
        <dbReference type="SAM" id="MobiDB-lite"/>
    </source>
</evidence>
<evidence type="ECO:0000259" key="6">
    <source>
        <dbReference type="PROSITE" id="PS51011"/>
    </source>
</evidence>
<dbReference type="InterPro" id="IPR036431">
    <property type="entry name" value="ARID_dom_sf"/>
</dbReference>
<name>A0A023F105_TRIIF</name>
<accession>A0A023F105</accession>
<evidence type="ECO:0000256" key="3">
    <source>
        <dbReference type="ARBA" id="ARBA00023163"/>
    </source>
</evidence>
<keyword evidence="3" id="KW-0804">Transcription</keyword>
<dbReference type="Gene3D" id="1.10.10.10">
    <property type="entry name" value="Winged helix-like DNA-binding domain superfamily/Winged helix DNA-binding domain"/>
    <property type="match status" value="1"/>
</dbReference>
<evidence type="ECO:0000313" key="8">
    <source>
        <dbReference type="EMBL" id="JAC14958.1"/>
    </source>
</evidence>
<dbReference type="PROSITE" id="PS51526">
    <property type="entry name" value="RFX_DBD"/>
    <property type="match status" value="1"/>
</dbReference>
<dbReference type="GO" id="GO:0006355">
    <property type="term" value="P:regulation of DNA-templated transcription"/>
    <property type="evidence" value="ECO:0007669"/>
    <property type="project" value="InterPro"/>
</dbReference>
<dbReference type="InterPro" id="IPR001606">
    <property type="entry name" value="ARID_dom"/>
</dbReference>
<organism evidence="8">
    <name type="scientific">Triatoma infestans</name>
    <name type="common">Assassin bug</name>
    <dbReference type="NCBI Taxonomy" id="30076"/>
    <lineage>
        <taxon>Eukaryota</taxon>
        <taxon>Metazoa</taxon>
        <taxon>Ecdysozoa</taxon>
        <taxon>Arthropoda</taxon>
        <taxon>Hexapoda</taxon>
        <taxon>Insecta</taxon>
        <taxon>Pterygota</taxon>
        <taxon>Neoptera</taxon>
        <taxon>Paraneoptera</taxon>
        <taxon>Hemiptera</taxon>
        <taxon>Heteroptera</taxon>
        <taxon>Panheteroptera</taxon>
        <taxon>Cimicomorpha</taxon>
        <taxon>Reduviidae</taxon>
        <taxon>Triatominae</taxon>
        <taxon>Triatoma</taxon>
    </lineage>
</organism>
<dbReference type="InterPro" id="IPR016024">
    <property type="entry name" value="ARM-type_fold"/>
</dbReference>
<reference evidence="8" key="1">
    <citation type="journal article" date="2014" name="PLoS Negl. Trop. Dis.">
        <title>An updated insight into the Sialotranscriptome of Triatoma infestans: developmental stage and geographic variations.</title>
        <authorList>
            <person name="Schwarz A."/>
            <person name="Medrano-Mercado N."/>
            <person name="Schaub G.A."/>
            <person name="Struchiner C.J."/>
            <person name="Bargues M.D."/>
            <person name="Levy M.Z."/>
            <person name="Ribeiro J.M."/>
        </authorList>
    </citation>
    <scope>NUCLEOTIDE SEQUENCE</scope>
    <source>
        <strain evidence="8">Chile</strain>
        <tissue evidence="8">Salivary glands</tissue>
    </source>
</reference>
<sequence>MTHVLNKNPLRYDKEKESFLRELQHFHETRGTPSRRSPKINGHEIDLYLLYNLVTSRGGWVKVNSRNEWEQILKEFNIPKHCVNGAVAIKQIYLRYLDRYEKMHFLGEIGERGGDDDEDSRHRRWSARALHSVPLSYNHAQHNFNESLREYNGLSVDLYRESEYDKLALSLISPLPNEQDFAINVCTVLSNEGKHCLKLEKYPRILHYLIAHAAVFREPRIKELFLELYGKDRGHSMHSFWRDVISDQDMLKLTDGNINDSTCNTIEVLGKKCELNADSSDTHLFCLGRLLGTNDFIGQRVTQIATILRNLSFTPENALFMARDITFIRFALLCSCSNWNGLSQTGWDMLSNIASDLPANSPLLYEILLLTTRGLLSDDRAVIMSALDVLNKLAQADSNEHVLLSNLNQEVFDRVCSFLSLHDIMLLICTLECLNAISSLGEKACNSIVRVRGAVDVLVSLITVEAQSYGPKACIQMRVVETVIGNSGHTTISTTTSSHPTQNTPVTTSGLTMHTTTADKNVLSSGSVIATVTTTLSTGISTNSNSNTVTSVASYMPSNIAAVPVSFMATIPVPNLTPVTTSFHHHTPVTLPTLITTAPVTTTTSPTCSHRVTASTSTSLNSALATQQVAQENEQFALAWLRSTFEPQNGGSIEQAELYKQYINYCASIGRRGVIAPLHFPRCVRSVFGGSVGPKAVTVGDLTQHHYEGINLRSKPLIPKSTIVIPNVLQNLPSTPSPILKAQLSAPPKPSPQVSPLPTKVTQRQAAQARLLHHSAGTLPMNSVIRPLVEDKTLNNSISTKLPTPNCKLNGLRPDVPEKQEETSGTNVIVNCAANHQSRPPPLAPLSCNYKLPSKGITQSSHTLGVGTDETGSSNTSSSGNCDNCSRTGGDEGDNSVGSGSLDGFLLNGVPNSLDLGDTTSKDSTPKSLMLADLLEKNTERREPPSLNGALRLVERGLELVNAGGQTTAGQINGAVTLSVTTQTNTLSNTVSITNQDLKRPNTIAVSDVPQAKKIHLNGDIKNKEPPEEGSVSSSAANLYAALAADALEDEPVEEVGVNLPRLSNIPAGAGGMASGVVQGQVVMQTPSPAPNTRQILVTTGAGLTQRVVVGGQHYVVAQPQTTLVQHGAQTVLLAQTAQQQGTGAKTIIILQPQSVTPGSTPAGPGKVVMQRIGQTVTVNHHVPTVATSVVNTPQSTSYQSLPHQIHISHHLKKVVSPPPSSSTGVVGNSTLGNVSVPAIPAPCATPVSIISSSKLCATPSVVPSIANAIGTNSVLTPSHHYVKLKHESQGHFLCEWRGCMRNFRSGNEVYMHACETHCPQGSQEIQCLWERCDAMKRKRFSLMTHLYDKHCNADVMKMMAVRRKQLSVTGRSEIPAPAPATPHPGYAPNAAFHAIKRHALEFVNPKELQDDNEGPVTKSIRLTAALILRNLVIYSSSGKRYLTRYEPHLANVALSNVESSRTIAHVLFDMNQKS</sequence>
<dbReference type="InterPro" id="IPR036388">
    <property type="entry name" value="WH-like_DNA-bd_sf"/>
</dbReference>
<dbReference type="PANTHER" id="PTHR22970">
    <property type="entry name" value="AT-RICH INTERACTIVE DOMAIN-CONTAINING PROTEIN 2"/>
    <property type="match status" value="1"/>
</dbReference>
<dbReference type="SMART" id="SM00501">
    <property type="entry name" value="BRIGHT"/>
    <property type="match status" value="1"/>
</dbReference>
<evidence type="ECO:0000256" key="2">
    <source>
        <dbReference type="ARBA" id="ARBA00023015"/>
    </source>
</evidence>
<feature type="compositionally biased region" description="Low complexity" evidence="5">
    <location>
        <begin position="867"/>
        <end position="886"/>
    </location>
</feature>
<dbReference type="GO" id="GO:0006325">
    <property type="term" value="P:chromatin organization"/>
    <property type="evidence" value="ECO:0007669"/>
    <property type="project" value="UniProtKB-KW"/>
</dbReference>
<dbReference type="SMART" id="SM01014">
    <property type="entry name" value="ARID"/>
    <property type="match status" value="1"/>
</dbReference>
<dbReference type="GO" id="GO:0003677">
    <property type="term" value="F:DNA binding"/>
    <property type="evidence" value="ECO:0007669"/>
    <property type="project" value="InterPro"/>
</dbReference>
<dbReference type="SUPFAM" id="SSF48371">
    <property type="entry name" value="ARM repeat"/>
    <property type="match status" value="1"/>
</dbReference>
<evidence type="ECO:0000256" key="4">
    <source>
        <dbReference type="ARBA" id="ARBA00023242"/>
    </source>
</evidence>
<keyword evidence="4" id="KW-0539">Nucleus</keyword>
<dbReference type="Pfam" id="PF02257">
    <property type="entry name" value="RFX_DNA_binding"/>
    <property type="match status" value="1"/>
</dbReference>
<dbReference type="EMBL" id="GBBI01003754">
    <property type="protein sequence ID" value="JAC14958.1"/>
    <property type="molecule type" value="mRNA"/>
</dbReference>
<dbReference type="InterPro" id="IPR003150">
    <property type="entry name" value="DNA-bd_RFX"/>
</dbReference>
<dbReference type="CDD" id="cd16866">
    <property type="entry name" value="ARID_ARID2"/>
    <property type="match status" value="1"/>
</dbReference>